<sequence>MGLFSVVMYTLLLSSLCLTFVDSHEAYATKVPNGRNVKGVDAIGHTDPAGGGIRNAFGRDFRDSGHTWTEALCQKDSDRDGQTNGEELGDPCCEWKPESAQDPLWSTGVSNPGDDASTSMKSLWPTYECLTTTKGSENSDSGSIGIGNRTIDSDSLTSSASLAWSRLTVATMTTLLILLATFAS</sequence>
<dbReference type="PANTHER" id="PTHR34737:SF2">
    <property type="entry name" value="EF-HAND DOMAIN-CONTAINING PROTEIN"/>
    <property type="match status" value="1"/>
</dbReference>
<organism evidence="4 5">
    <name type="scientific">Bremia lactucae</name>
    <name type="common">Lettuce downy mildew</name>
    <dbReference type="NCBI Taxonomy" id="4779"/>
    <lineage>
        <taxon>Eukaryota</taxon>
        <taxon>Sar</taxon>
        <taxon>Stramenopiles</taxon>
        <taxon>Oomycota</taxon>
        <taxon>Peronosporomycetes</taxon>
        <taxon>Peronosporales</taxon>
        <taxon>Peronosporaceae</taxon>
        <taxon>Bremia</taxon>
    </lineage>
</organism>
<dbReference type="PANTHER" id="PTHR34737">
    <property type="entry name" value="EF-HAND DOMAIN-CONTAINING PROTEIN"/>
    <property type="match status" value="1"/>
</dbReference>
<protein>
    <recommendedName>
        <fullName evidence="3">Temptin Cys/Cys disulfide domain-containing protein</fullName>
    </recommendedName>
</protein>
<feature type="region of interest" description="Disordered" evidence="1">
    <location>
        <begin position="73"/>
        <end position="93"/>
    </location>
</feature>
<evidence type="ECO:0000259" key="3">
    <source>
        <dbReference type="Pfam" id="PF24784"/>
    </source>
</evidence>
<dbReference type="GeneID" id="94350345"/>
<evidence type="ECO:0000313" key="5">
    <source>
        <dbReference type="Proteomes" id="UP000294530"/>
    </source>
</evidence>
<comment type="caution">
    <text evidence="4">The sequence shown here is derived from an EMBL/GenBank/DDBJ whole genome shotgun (WGS) entry which is preliminary data.</text>
</comment>
<feature type="domain" description="Temptin Cys/Cys disulfide" evidence="3">
    <location>
        <begin position="22"/>
        <end position="114"/>
    </location>
</feature>
<gene>
    <name evidence="4" type="ORF">CCR75_006606</name>
</gene>
<keyword evidence="2" id="KW-0732">Signal</keyword>
<evidence type="ECO:0000313" key="4">
    <source>
        <dbReference type="EMBL" id="TDH67177.1"/>
    </source>
</evidence>
<evidence type="ECO:0000256" key="2">
    <source>
        <dbReference type="SAM" id="SignalP"/>
    </source>
</evidence>
<name>A0A976FI53_BRELC</name>
<accession>A0A976FI53</accession>
<reference evidence="4 5" key="1">
    <citation type="journal article" date="2021" name="Genome Biol.">
        <title>AFLAP: assembly-free linkage analysis pipeline using k-mers from genome sequencing data.</title>
        <authorList>
            <person name="Fletcher K."/>
            <person name="Zhang L."/>
            <person name="Gil J."/>
            <person name="Han R."/>
            <person name="Cavanaugh K."/>
            <person name="Michelmore R."/>
        </authorList>
    </citation>
    <scope>NUCLEOTIDE SEQUENCE [LARGE SCALE GENOMIC DNA]</scope>
    <source>
        <strain evidence="4 5">SF5</strain>
    </source>
</reference>
<dbReference type="EMBL" id="SHOA02000006">
    <property type="protein sequence ID" value="TDH67177.1"/>
    <property type="molecule type" value="Genomic_DNA"/>
</dbReference>
<dbReference type="InterPro" id="IPR057626">
    <property type="entry name" value="S-S_Temptin"/>
</dbReference>
<dbReference type="Pfam" id="PF24784">
    <property type="entry name" value="Temptin_C"/>
    <property type="match status" value="1"/>
</dbReference>
<keyword evidence="5" id="KW-1185">Reference proteome</keyword>
<dbReference type="InterPro" id="IPR055313">
    <property type="entry name" value="Temptin-like"/>
</dbReference>
<feature type="chain" id="PRO_5037584880" description="Temptin Cys/Cys disulfide domain-containing protein" evidence="2">
    <location>
        <begin position="24"/>
        <end position="184"/>
    </location>
</feature>
<proteinExistence type="predicted"/>
<evidence type="ECO:0000256" key="1">
    <source>
        <dbReference type="SAM" id="MobiDB-lite"/>
    </source>
</evidence>
<dbReference type="KEGG" id="blac:94350345"/>
<dbReference type="RefSeq" id="XP_067816676.1">
    <property type="nucleotide sequence ID" value="XM_067964674.1"/>
</dbReference>
<dbReference type="OrthoDB" id="129121at2759"/>
<dbReference type="Proteomes" id="UP000294530">
    <property type="component" value="Unassembled WGS sequence"/>
</dbReference>
<feature type="signal peptide" evidence="2">
    <location>
        <begin position="1"/>
        <end position="23"/>
    </location>
</feature>
<dbReference type="AlphaFoldDB" id="A0A976FI53"/>